<dbReference type="InterPro" id="IPR002155">
    <property type="entry name" value="Thiolase"/>
</dbReference>
<reference evidence="3" key="1">
    <citation type="submission" date="2016-12" db="EMBL/GenBank/DDBJ databases">
        <title>Whole genome sequencing of Sphingomonas sp. ABOJV.</title>
        <authorList>
            <person name="Conlan S."/>
            <person name="Thomas P.J."/>
            <person name="Mullikin J."/>
            <person name="Palmore T.N."/>
            <person name="Frank K.M."/>
            <person name="Segre J.A."/>
        </authorList>
    </citation>
    <scope>NUCLEOTIDE SEQUENCE [LARGE SCALE GENOMIC DNA]</scope>
    <source>
        <strain evidence="3">ABOJV</strain>
    </source>
</reference>
<organism evidence="2 3">
    <name type="scientific">Sphingomonas koreensis</name>
    <dbReference type="NCBI Taxonomy" id="93064"/>
    <lineage>
        <taxon>Bacteria</taxon>
        <taxon>Pseudomonadati</taxon>
        <taxon>Pseudomonadota</taxon>
        <taxon>Alphaproteobacteria</taxon>
        <taxon>Sphingomonadales</taxon>
        <taxon>Sphingomonadaceae</taxon>
        <taxon>Sphingomonas</taxon>
    </lineage>
</organism>
<dbReference type="PANTHER" id="PTHR42870:SF1">
    <property type="entry name" value="NON-SPECIFIC LIPID-TRANSFER PROTEIN-LIKE 2"/>
    <property type="match status" value="1"/>
</dbReference>
<dbReference type="STRING" id="93064.BRX40_00555"/>
<dbReference type="Pfam" id="PF22691">
    <property type="entry name" value="Thiolase_C_1"/>
    <property type="match status" value="1"/>
</dbReference>
<dbReference type="PANTHER" id="PTHR42870">
    <property type="entry name" value="ACETYL-COA C-ACETYLTRANSFERASE"/>
    <property type="match status" value="1"/>
</dbReference>
<sequence>MNMAGIDVVITGIGQSAVGRKLAQSGLELTVDAALEAIADAGLTVADIDGMSTFPGRRPDAIPFSPVGTMDLKEALDFKLNWFAGAMEGSAQLGSIINAYAAIKAGLARHVLCFRTVKEGSGGASWKENAEVRTQRVRLDGEFQYIFPYDAISATNWLSQYAQRHFHLYGTRREHLGAIALNARRGAMDNPKALFRDPMTMDDYLSARMISTPFGLLDCDAPTDASTVILLSAADAVADRSKPVVRIDSVGGGIHGRAAWDQADMPRMAAHDAARMLWSRTDLKPADVDVALLYDGFSFLALTWLEAMGFCGIGEGGAFVEGGSRIARDGALPLNPHGGQLSGGRTHGFGFIHEAVVQLRGQGEARQVAGDPKVAAVTNGGGPMAGAMLLVRD</sequence>
<evidence type="ECO:0000313" key="2">
    <source>
        <dbReference type="EMBL" id="APR51121.1"/>
    </source>
</evidence>
<evidence type="ECO:0000313" key="3">
    <source>
        <dbReference type="Proteomes" id="UP000185161"/>
    </source>
</evidence>
<accession>A0A1L6J589</accession>
<dbReference type="GO" id="GO:0003988">
    <property type="term" value="F:acetyl-CoA C-acyltransferase activity"/>
    <property type="evidence" value="ECO:0007669"/>
    <property type="project" value="UniProtKB-ARBA"/>
</dbReference>
<dbReference type="KEGG" id="skr:BRX40_00555"/>
<protein>
    <recommendedName>
        <fullName evidence="1">Thiolase C-terminal domain-containing protein</fullName>
    </recommendedName>
</protein>
<proteinExistence type="predicted"/>
<dbReference type="InterPro" id="IPR016039">
    <property type="entry name" value="Thiolase-like"/>
</dbReference>
<dbReference type="SUPFAM" id="SSF53901">
    <property type="entry name" value="Thiolase-like"/>
    <property type="match status" value="2"/>
</dbReference>
<dbReference type="PIRSF" id="PIRSF000429">
    <property type="entry name" value="Ac-CoA_Ac_transf"/>
    <property type="match status" value="1"/>
</dbReference>
<dbReference type="Proteomes" id="UP000185161">
    <property type="component" value="Chromosome"/>
</dbReference>
<dbReference type="InterPro" id="IPR055140">
    <property type="entry name" value="Thiolase_C_2"/>
</dbReference>
<dbReference type="Gene3D" id="3.40.47.10">
    <property type="match status" value="1"/>
</dbReference>
<gene>
    <name evidence="2" type="ORF">BRX40_00555</name>
</gene>
<feature type="domain" description="Thiolase C-terminal" evidence="1">
    <location>
        <begin position="257"/>
        <end position="390"/>
    </location>
</feature>
<dbReference type="CDD" id="cd00829">
    <property type="entry name" value="SCP-x_thiolase"/>
    <property type="match status" value="1"/>
</dbReference>
<evidence type="ECO:0000259" key="1">
    <source>
        <dbReference type="Pfam" id="PF22691"/>
    </source>
</evidence>
<keyword evidence="3" id="KW-1185">Reference proteome</keyword>
<dbReference type="EMBL" id="CP018820">
    <property type="protein sequence ID" value="APR51121.1"/>
    <property type="molecule type" value="Genomic_DNA"/>
</dbReference>
<name>A0A1L6J589_9SPHN</name>
<dbReference type="AlphaFoldDB" id="A0A1L6J589"/>